<evidence type="ECO:0000313" key="2">
    <source>
        <dbReference type="EMBL" id="GAA5807232.1"/>
    </source>
</evidence>
<dbReference type="InterPro" id="IPR005162">
    <property type="entry name" value="Retrotrans_gag_dom"/>
</dbReference>
<keyword evidence="3" id="KW-1185">Reference proteome</keyword>
<name>A0ABP9YK58_9FUNG</name>
<sequence length="262" mass="29835">MEGNNNVFVNLVERFARVLEQRETSSATGSIPMQIWLRLLEKDHPDMAPIDWTTLKALVIDQFTPTNAEDNARDTLDNIKQASSVRGYVNEFMDITPMIPNMINTGAISVTNNAVIRTPLDDIQKRFRFTLEAPKNITGELDQAESSGDKEVQESYSGVEVVDKKIYVDNTEFKDFMFDHDIRAANSFFNTQIARPAAHADISDAEKPRSVREMGDVESDIPDVPHAIVTWNENKKISFKCRSHKLRSFFFWTNPARESLMT</sequence>
<feature type="domain" description="Retrotransposon gag" evidence="1">
    <location>
        <begin position="34"/>
        <end position="102"/>
    </location>
</feature>
<dbReference type="EMBL" id="BAABUK010000002">
    <property type="protein sequence ID" value="GAA5807232.1"/>
    <property type="molecule type" value="Genomic_DNA"/>
</dbReference>
<proteinExistence type="predicted"/>
<gene>
    <name evidence="2" type="ORF">MFLAVUS_000587</name>
</gene>
<dbReference type="Pfam" id="PF03732">
    <property type="entry name" value="Retrotrans_gag"/>
    <property type="match status" value="1"/>
</dbReference>
<comment type="caution">
    <text evidence="2">The sequence shown here is derived from an EMBL/GenBank/DDBJ whole genome shotgun (WGS) entry which is preliminary data.</text>
</comment>
<evidence type="ECO:0000313" key="3">
    <source>
        <dbReference type="Proteomes" id="UP001473302"/>
    </source>
</evidence>
<evidence type="ECO:0000259" key="1">
    <source>
        <dbReference type="Pfam" id="PF03732"/>
    </source>
</evidence>
<organism evidence="2 3">
    <name type="scientific">Mucor flavus</name>
    <dbReference type="NCBI Taxonomy" id="439312"/>
    <lineage>
        <taxon>Eukaryota</taxon>
        <taxon>Fungi</taxon>
        <taxon>Fungi incertae sedis</taxon>
        <taxon>Mucoromycota</taxon>
        <taxon>Mucoromycotina</taxon>
        <taxon>Mucoromycetes</taxon>
        <taxon>Mucorales</taxon>
        <taxon>Mucorineae</taxon>
        <taxon>Mucoraceae</taxon>
        <taxon>Mucor</taxon>
    </lineage>
</organism>
<protein>
    <recommendedName>
        <fullName evidence="1">Retrotransposon gag domain-containing protein</fullName>
    </recommendedName>
</protein>
<dbReference type="Proteomes" id="UP001473302">
    <property type="component" value="Unassembled WGS sequence"/>
</dbReference>
<accession>A0ABP9YK58</accession>
<reference evidence="2 3" key="1">
    <citation type="submission" date="2024-04" db="EMBL/GenBank/DDBJ databases">
        <title>genome sequences of Mucor flavus KT1a and Helicostylum pulchrum KT1b strains isolated from the surface of a dry-aged beef.</title>
        <authorList>
            <person name="Toyotome T."/>
            <person name="Hosono M."/>
            <person name="Torimaru M."/>
            <person name="Fukuda K."/>
            <person name="Mikami N."/>
        </authorList>
    </citation>
    <scope>NUCLEOTIDE SEQUENCE [LARGE SCALE GENOMIC DNA]</scope>
    <source>
        <strain evidence="2 3">KT1a</strain>
    </source>
</reference>